<gene>
    <name evidence="2" type="ORF">A3J46_04060</name>
</gene>
<evidence type="ECO:0000313" key="2">
    <source>
        <dbReference type="EMBL" id="OGN08661.1"/>
    </source>
</evidence>
<reference evidence="2 3" key="1">
    <citation type="journal article" date="2016" name="Nat. Commun.">
        <title>Thousands of microbial genomes shed light on interconnected biogeochemical processes in an aquifer system.</title>
        <authorList>
            <person name="Anantharaman K."/>
            <person name="Brown C.T."/>
            <person name="Hug L.A."/>
            <person name="Sharon I."/>
            <person name="Castelle C.J."/>
            <person name="Probst A.J."/>
            <person name="Thomas B.C."/>
            <person name="Singh A."/>
            <person name="Wilkins M.J."/>
            <person name="Karaoz U."/>
            <person name="Brodie E.L."/>
            <person name="Williams K.H."/>
            <person name="Hubbard S.S."/>
            <person name="Banfield J.F."/>
        </authorList>
    </citation>
    <scope>NUCLEOTIDE SEQUENCE [LARGE SCALE GENOMIC DNA]</scope>
</reference>
<keyword evidence="1" id="KW-0479">Metal-binding</keyword>
<comment type="caution">
    <text evidence="2">The sequence shown here is derived from an EMBL/GenBank/DDBJ whole genome shotgun (WGS) entry which is preliminary data.</text>
</comment>
<sequence length="166" mass="19596">MKQIKRCDWVKNADELMIKYHDQEWGVPLRKDNKIFEFLVLESFQAGLSWRTILNKRKNFEKAFLKFDPVKVSKFSKKEIAKLLNDKGIIRNRAKIEAAINNAKKFLEVKKEFGTFSKYMWSFVNNKPINNKIKKISDYKSLSPEATNWAKDLKKRGFKFLGPTTI</sequence>
<evidence type="ECO:0000256" key="1">
    <source>
        <dbReference type="PIRSR" id="PIRSR605019-1"/>
    </source>
</evidence>
<dbReference type="GO" id="GO:0046872">
    <property type="term" value="F:metal ion binding"/>
    <property type="evidence" value="ECO:0007669"/>
    <property type="project" value="UniProtKB-KW"/>
</dbReference>
<dbReference type="InterPro" id="IPR011257">
    <property type="entry name" value="DNA_glycosylase"/>
</dbReference>
<dbReference type="PANTHER" id="PTHR30037:SF4">
    <property type="entry name" value="DNA-3-METHYLADENINE GLYCOSYLASE I"/>
    <property type="match status" value="1"/>
</dbReference>
<dbReference type="Gene3D" id="1.10.340.30">
    <property type="entry name" value="Hypothetical protein, domain 2"/>
    <property type="match status" value="1"/>
</dbReference>
<dbReference type="EMBL" id="MGJP01000057">
    <property type="protein sequence ID" value="OGN08661.1"/>
    <property type="molecule type" value="Genomic_DNA"/>
</dbReference>
<keyword evidence="1" id="KW-0862">Zinc</keyword>
<feature type="non-terminal residue" evidence="2">
    <location>
        <position position="166"/>
    </location>
</feature>
<organism evidence="2 3">
    <name type="scientific">Candidatus Yanofskybacteria bacterium RIFCSPHIGHO2_02_FULL_41_11</name>
    <dbReference type="NCBI Taxonomy" id="1802675"/>
    <lineage>
        <taxon>Bacteria</taxon>
        <taxon>Candidatus Yanofskyibacteriota</taxon>
    </lineage>
</organism>
<dbReference type="PANTHER" id="PTHR30037">
    <property type="entry name" value="DNA-3-METHYLADENINE GLYCOSYLASE 1"/>
    <property type="match status" value="1"/>
</dbReference>
<dbReference type="InterPro" id="IPR052891">
    <property type="entry name" value="DNA-3mA_glycosylase"/>
</dbReference>
<dbReference type="Pfam" id="PF03352">
    <property type="entry name" value="Adenine_glyco"/>
    <property type="match status" value="1"/>
</dbReference>
<proteinExistence type="predicted"/>
<dbReference type="AlphaFoldDB" id="A0A1F8F689"/>
<protein>
    <submittedName>
        <fullName evidence="2">DNA-3-methyladenine glycosylase</fullName>
    </submittedName>
</protein>
<dbReference type="InterPro" id="IPR005019">
    <property type="entry name" value="Adenine_glyco"/>
</dbReference>
<dbReference type="Proteomes" id="UP000177167">
    <property type="component" value="Unassembled WGS sequence"/>
</dbReference>
<evidence type="ECO:0000313" key="3">
    <source>
        <dbReference type="Proteomes" id="UP000177167"/>
    </source>
</evidence>
<dbReference type="GO" id="GO:0006284">
    <property type="term" value="P:base-excision repair"/>
    <property type="evidence" value="ECO:0007669"/>
    <property type="project" value="InterPro"/>
</dbReference>
<dbReference type="GO" id="GO:0008725">
    <property type="term" value="F:DNA-3-methyladenine glycosylase activity"/>
    <property type="evidence" value="ECO:0007669"/>
    <property type="project" value="InterPro"/>
</dbReference>
<dbReference type="SUPFAM" id="SSF48150">
    <property type="entry name" value="DNA-glycosylase"/>
    <property type="match status" value="1"/>
</dbReference>
<feature type="binding site" evidence="1">
    <location>
        <position position="7"/>
    </location>
    <ligand>
        <name>Zn(2+)</name>
        <dbReference type="ChEBI" id="CHEBI:29105"/>
    </ligand>
</feature>
<feature type="binding site" evidence="1">
    <location>
        <position position="21"/>
    </location>
    <ligand>
        <name>Zn(2+)</name>
        <dbReference type="ChEBI" id="CHEBI:29105"/>
    </ligand>
</feature>
<accession>A0A1F8F689</accession>
<name>A0A1F8F689_9BACT</name>